<dbReference type="GO" id="GO:0015344">
    <property type="term" value="F:siderophore uptake transmembrane transporter activity"/>
    <property type="evidence" value="ECO:0007669"/>
    <property type="project" value="TreeGrafter"/>
</dbReference>
<keyword evidence="8 15" id="KW-0675">Receptor</keyword>
<evidence type="ECO:0000256" key="1">
    <source>
        <dbReference type="ARBA" id="ARBA00004571"/>
    </source>
</evidence>
<name>A0A0K1PW02_9BACT</name>
<keyword evidence="7 10" id="KW-0472">Membrane</keyword>
<feature type="domain" description="TonB-dependent receptor-like beta-barrel" evidence="13">
    <location>
        <begin position="328"/>
        <end position="651"/>
    </location>
</feature>
<keyword evidence="4 10" id="KW-0812">Transmembrane</keyword>
<evidence type="ECO:0000259" key="13">
    <source>
        <dbReference type="Pfam" id="PF00593"/>
    </source>
</evidence>
<evidence type="ECO:0000256" key="9">
    <source>
        <dbReference type="ARBA" id="ARBA00023237"/>
    </source>
</evidence>
<evidence type="ECO:0000256" key="2">
    <source>
        <dbReference type="ARBA" id="ARBA00022448"/>
    </source>
</evidence>
<evidence type="ECO:0000256" key="4">
    <source>
        <dbReference type="ARBA" id="ARBA00022692"/>
    </source>
</evidence>
<dbReference type="PANTHER" id="PTHR30069">
    <property type="entry name" value="TONB-DEPENDENT OUTER MEMBRANE RECEPTOR"/>
    <property type="match status" value="1"/>
</dbReference>
<dbReference type="GO" id="GO:0044718">
    <property type="term" value="P:siderophore transmembrane transport"/>
    <property type="evidence" value="ECO:0007669"/>
    <property type="project" value="TreeGrafter"/>
</dbReference>
<feature type="signal peptide" evidence="12">
    <location>
        <begin position="1"/>
        <end position="43"/>
    </location>
</feature>
<comment type="subcellular location">
    <subcellularLocation>
        <location evidence="1 10">Cell outer membrane</location>
        <topology evidence="1 10">Multi-pass membrane protein</topology>
    </subcellularLocation>
</comment>
<evidence type="ECO:0000256" key="6">
    <source>
        <dbReference type="ARBA" id="ARBA00023077"/>
    </source>
</evidence>
<evidence type="ECO:0000256" key="11">
    <source>
        <dbReference type="RuleBase" id="RU003357"/>
    </source>
</evidence>
<evidence type="ECO:0000259" key="14">
    <source>
        <dbReference type="Pfam" id="PF07715"/>
    </source>
</evidence>
<dbReference type="Pfam" id="PF00593">
    <property type="entry name" value="TonB_dep_Rec_b-barrel"/>
    <property type="match status" value="1"/>
</dbReference>
<dbReference type="InterPro" id="IPR039426">
    <property type="entry name" value="TonB-dep_rcpt-like"/>
</dbReference>
<keyword evidence="2 10" id="KW-0813">Transport</keyword>
<accession>A0A0K1PW02</accession>
<evidence type="ECO:0000256" key="12">
    <source>
        <dbReference type="SAM" id="SignalP"/>
    </source>
</evidence>
<dbReference type="Gene3D" id="2.170.130.10">
    <property type="entry name" value="TonB-dependent receptor, plug domain"/>
    <property type="match status" value="1"/>
</dbReference>
<dbReference type="GO" id="GO:0009279">
    <property type="term" value="C:cell outer membrane"/>
    <property type="evidence" value="ECO:0007669"/>
    <property type="project" value="UniProtKB-SubCell"/>
</dbReference>
<reference evidence="15 16" key="1">
    <citation type="submission" date="2015-08" db="EMBL/GenBank/DDBJ databases">
        <authorList>
            <person name="Babu N.S."/>
            <person name="Beckwith C.J."/>
            <person name="Beseler K.G."/>
            <person name="Brison A."/>
            <person name="Carone J.V."/>
            <person name="Caskin T.P."/>
            <person name="Diamond M."/>
            <person name="Durham M.E."/>
            <person name="Foxe J.M."/>
            <person name="Go M."/>
            <person name="Henderson B.A."/>
            <person name="Jones I.B."/>
            <person name="McGettigan J.A."/>
            <person name="Micheletti S.J."/>
            <person name="Nasrallah M.E."/>
            <person name="Ortiz D."/>
            <person name="Piller C.R."/>
            <person name="Privatt S.R."/>
            <person name="Schneider S.L."/>
            <person name="Sharp S."/>
            <person name="Smith T.C."/>
            <person name="Stanton J.D."/>
            <person name="Ullery H.E."/>
            <person name="Wilson R.J."/>
            <person name="Serrano M.G."/>
            <person name="Buck G."/>
            <person name="Lee V."/>
            <person name="Wang Y."/>
            <person name="Carvalho R."/>
            <person name="Voegtly L."/>
            <person name="Shi R."/>
            <person name="Duckworth R."/>
            <person name="Johnson A."/>
            <person name="Loviza R."/>
            <person name="Walstead R."/>
            <person name="Shah Z."/>
            <person name="Kiflezghi M."/>
            <person name="Wade K."/>
            <person name="Ball S.L."/>
            <person name="Bradley K.W."/>
            <person name="Asai D.J."/>
            <person name="Bowman C.A."/>
            <person name="Russell D.A."/>
            <person name="Pope W.H."/>
            <person name="Jacobs-Sera D."/>
            <person name="Hendrix R.W."/>
            <person name="Hatfull G.F."/>
        </authorList>
    </citation>
    <scope>NUCLEOTIDE SEQUENCE [LARGE SCALE GENOMIC DNA]</scope>
    <source>
        <strain evidence="15 16">DSM 27648</strain>
    </source>
</reference>
<dbReference type="PROSITE" id="PS52016">
    <property type="entry name" value="TONB_DEPENDENT_REC_3"/>
    <property type="match status" value="1"/>
</dbReference>
<dbReference type="InterPro" id="IPR036942">
    <property type="entry name" value="Beta-barrel_TonB_sf"/>
</dbReference>
<keyword evidence="3 10" id="KW-1134">Transmembrane beta strand</keyword>
<keyword evidence="9 10" id="KW-0998">Cell outer membrane</keyword>
<dbReference type="Gene3D" id="2.40.170.20">
    <property type="entry name" value="TonB-dependent receptor, beta-barrel domain"/>
    <property type="match status" value="1"/>
</dbReference>
<evidence type="ECO:0000313" key="15">
    <source>
        <dbReference type="EMBL" id="AKU97309.1"/>
    </source>
</evidence>
<evidence type="ECO:0000256" key="10">
    <source>
        <dbReference type="PROSITE-ProRule" id="PRU01360"/>
    </source>
</evidence>
<proteinExistence type="inferred from homology"/>
<dbReference type="PANTHER" id="PTHR30069:SF29">
    <property type="entry name" value="HEMOGLOBIN AND HEMOGLOBIN-HAPTOGLOBIN-BINDING PROTEIN 1-RELATED"/>
    <property type="match status" value="1"/>
</dbReference>
<organism evidence="15 16">
    <name type="scientific">Labilithrix luteola</name>
    <dbReference type="NCBI Taxonomy" id="1391654"/>
    <lineage>
        <taxon>Bacteria</taxon>
        <taxon>Pseudomonadati</taxon>
        <taxon>Myxococcota</taxon>
        <taxon>Polyangia</taxon>
        <taxon>Polyangiales</taxon>
        <taxon>Labilitrichaceae</taxon>
        <taxon>Labilithrix</taxon>
    </lineage>
</organism>
<evidence type="ECO:0000313" key="16">
    <source>
        <dbReference type="Proteomes" id="UP000064967"/>
    </source>
</evidence>
<evidence type="ECO:0000256" key="3">
    <source>
        <dbReference type="ARBA" id="ARBA00022452"/>
    </source>
</evidence>
<dbReference type="Pfam" id="PF07715">
    <property type="entry name" value="Plug"/>
    <property type="match status" value="1"/>
</dbReference>
<dbReference type="EMBL" id="CP012333">
    <property type="protein sequence ID" value="AKU97309.1"/>
    <property type="molecule type" value="Genomic_DNA"/>
</dbReference>
<sequence>MAKSVAVASRSRRSRRSRLARLAIAPVALTVAVVASVARPAAADEVASSSSVETPRSLEEVTVRGREAGSFVSQARIEDSPREITDAASLVEPLPGVHVRRLGADDSFATLSIRGTSSTQVAIYLAGVPLSGGADPTLDLATLPLWPGVRARVYRSFAPAALGRGSLGGTLVLDPPSARGPTTTDVWAAAGSYGSRRLRVGDVRGEDDGFRIATGISASRAGDDFTYVDPNSNAPVRRVNSGHAAASGIVSFGLPVRLGATKTGALTVTTLAQARHQEIPGTVSVPTPYQTLDSTRLLEAIELTVPFGAGTFGVRGWGRREGTSNHDASSEAKKFGLPSSTNDAILATGASVGWKTRPSEGSTIETRVDGSLERFSPGEWVDQPQPTGARRSNVGLAFDGTMRVARPLVLAASGRADGWFDSSDDGSSSSSFRPTGHLGLESVLGPIALATHGGYVARPPSFSERFGRGAFIGNPEVRPEEATTVDAGARFDRRFGPLRLHAEVAGFSTWASDLIVFVPQGAYGRAKATNIGRARLYGVEAEVNAGIAGFEARVSQTSMATVNESDCHYVNQVCERPGLPGRPEQDFVLDLAYTVGPVRVRYGFDFVSGIQTDAKGDENNMVPARALHSAGARLSVPGVPGLDVALDLRNLFDLRVAEYAGVLGPVQKPIGDLYDYPLPGRRFLLSVRWTSPPPHRSDP</sequence>
<dbReference type="InterPro" id="IPR000531">
    <property type="entry name" value="Beta-barrel_TonB"/>
</dbReference>
<dbReference type="STRING" id="1391654.AKJ09_03973"/>
<dbReference type="InterPro" id="IPR012910">
    <property type="entry name" value="Plug_dom"/>
</dbReference>
<dbReference type="SUPFAM" id="SSF56935">
    <property type="entry name" value="Porins"/>
    <property type="match status" value="1"/>
</dbReference>
<keyword evidence="5 12" id="KW-0732">Signal</keyword>
<dbReference type="AlphaFoldDB" id="A0A0K1PW02"/>
<gene>
    <name evidence="15" type="ORF">AKJ09_03973</name>
</gene>
<comment type="similarity">
    <text evidence="10 11">Belongs to the TonB-dependent receptor family.</text>
</comment>
<dbReference type="InterPro" id="IPR037066">
    <property type="entry name" value="Plug_dom_sf"/>
</dbReference>
<feature type="domain" description="TonB-dependent receptor plug" evidence="14">
    <location>
        <begin position="71"/>
        <end position="170"/>
    </location>
</feature>
<evidence type="ECO:0000256" key="8">
    <source>
        <dbReference type="ARBA" id="ARBA00023170"/>
    </source>
</evidence>
<dbReference type="Proteomes" id="UP000064967">
    <property type="component" value="Chromosome"/>
</dbReference>
<dbReference type="KEGG" id="llu:AKJ09_03973"/>
<keyword evidence="6 11" id="KW-0798">TonB box</keyword>
<evidence type="ECO:0000256" key="7">
    <source>
        <dbReference type="ARBA" id="ARBA00023136"/>
    </source>
</evidence>
<evidence type="ECO:0000256" key="5">
    <source>
        <dbReference type="ARBA" id="ARBA00022729"/>
    </source>
</evidence>
<keyword evidence="16" id="KW-1185">Reference proteome</keyword>
<protein>
    <submittedName>
        <fullName evidence="15">TonB-dependent receptor</fullName>
    </submittedName>
</protein>
<feature type="chain" id="PRO_5005466165" evidence="12">
    <location>
        <begin position="44"/>
        <end position="699"/>
    </location>
</feature>